<comment type="caution">
    <text evidence="2">The sequence shown here is derived from an EMBL/GenBank/DDBJ whole genome shotgun (WGS) entry which is preliminary data.</text>
</comment>
<protein>
    <submittedName>
        <fullName evidence="2">Uncharacterized protein</fullName>
    </submittedName>
</protein>
<sequence length="121" mass="13328">MRIEAHPPSLLPLFAAQGPPDERPSGPPPAVRTAAEARCRLRKGPAPPAGRSCARRPPHRDVRLRPPGDRLHSHPPPSSPSPSPARTAPVPIRSSRRWPTGLLPRLGRRPRLRTSKMPNFR</sequence>
<dbReference type="AlphaFoldDB" id="A0A2T5G9P5"/>
<dbReference type="EMBL" id="PEBV01000020">
    <property type="protein sequence ID" value="PTQ52913.1"/>
    <property type="molecule type" value="Genomic_DNA"/>
</dbReference>
<feature type="compositionally biased region" description="Pro residues" evidence="1">
    <location>
        <begin position="74"/>
        <end position="83"/>
    </location>
</feature>
<feature type="region of interest" description="Disordered" evidence="1">
    <location>
        <begin position="1"/>
        <end position="121"/>
    </location>
</feature>
<feature type="compositionally biased region" description="Basic and acidic residues" evidence="1">
    <location>
        <begin position="59"/>
        <end position="72"/>
    </location>
</feature>
<evidence type="ECO:0000256" key="1">
    <source>
        <dbReference type="SAM" id="MobiDB-lite"/>
    </source>
</evidence>
<name>A0A2T5G9P5_HYDSH</name>
<dbReference type="Proteomes" id="UP000244180">
    <property type="component" value="Unassembled WGS sequence"/>
</dbReference>
<gene>
    <name evidence="2" type="ORF">HSCHL_2546</name>
</gene>
<reference evidence="2 3" key="1">
    <citation type="submission" date="2017-08" db="EMBL/GenBank/DDBJ databases">
        <title>Burning lignite coal seam in the remote Altai Mountains harbors a hydrogen-driven thermophilic microbial community.</title>
        <authorList>
            <person name="Kadnikov V.V."/>
            <person name="Mardanov A.V."/>
            <person name="Ivasenko D."/>
            <person name="Beletsky A.V."/>
            <person name="Karnachuk O.V."/>
            <person name="Ravin N.V."/>
        </authorList>
    </citation>
    <scope>NUCLEOTIDE SEQUENCE [LARGE SCALE GENOMIC DNA]</scope>
    <source>
        <strain evidence="2">AL33</strain>
    </source>
</reference>
<organism evidence="2 3">
    <name type="scientific">Hydrogenibacillus schlegelii</name>
    <name type="common">Bacillus schlegelii</name>
    <dbReference type="NCBI Taxonomy" id="1484"/>
    <lineage>
        <taxon>Bacteria</taxon>
        <taxon>Bacillati</taxon>
        <taxon>Bacillota</taxon>
        <taxon>Bacilli</taxon>
        <taxon>Bacillales</taxon>
        <taxon>Bacillales Family X. Incertae Sedis</taxon>
        <taxon>Hydrogenibacillus</taxon>
    </lineage>
</organism>
<evidence type="ECO:0000313" key="3">
    <source>
        <dbReference type="Proteomes" id="UP000244180"/>
    </source>
</evidence>
<proteinExistence type="predicted"/>
<accession>A0A2T5G9P5</accession>
<evidence type="ECO:0000313" key="2">
    <source>
        <dbReference type="EMBL" id="PTQ52913.1"/>
    </source>
</evidence>